<protein>
    <submittedName>
        <fullName evidence="1">Uncharacterized protein</fullName>
    </submittedName>
</protein>
<comment type="caution">
    <text evidence="1">The sequence shown here is derived from an EMBL/GenBank/DDBJ whole genome shotgun (WGS) entry which is preliminary data.</text>
</comment>
<evidence type="ECO:0000313" key="2">
    <source>
        <dbReference type="Proteomes" id="UP000076154"/>
    </source>
</evidence>
<sequence>MNSTHRDVYLLIYPSPLFAAHWALWLPNDNAAKEALGKVIQVTGNVATGFEHQFKRNYDLSDTARASTLLALGHIGGEHVVMNGPEIDNIAIDTMEEKALSVEAPGPSLRSAGDVKAGRTRVNIRNCQTWLVEYVDVLIRDDILDYSAKAILDSGPKN</sequence>
<gene>
    <name evidence="1" type="ORF">Hypma_016124</name>
</gene>
<dbReference type="OrthoDB" id="2999773at2759"/>
<dbReference type="EMBL" id="LUEZ02000010">
    <property type="protein sequence ID" value="RDB28930.1"/>
    <property type="molecule type" value="Genomic_DNA"/>
</dbReference>
<dbReference type="AlphaFoldDB" id="A0A369K620"/>
<proteinExistence type="predicted"/>
<dbReference type="STRING" id="39966.A0A369K620"/>
<evidence type="ECO:0000313" key="1">
    <source>
        <dbReference type="EMBL" id="RDB28930.1"/>
    </source>
</evidence>
<dbReference type="InterPro" id="IPR046670">
    <property type="entry name" value="DUF6540"/>
</dbReference>
<dbReference type="InParanoid" id="A0A369K620"/>
<dbReference type="Pfam" id="PF20174">
    <property type="entry name" value="DUF6540"/>
    <property type="match status" value="1"/>
</dbReference>
<keyword evidence="2" id="KW-1185">Reference proteome</keyword>
<dbReference type="Proteomes" id="UP000076154">
    <property type="component" value="Unassembled WGS sequence"/>
</dbReference>
<name>A0A369K620_HYPMA</name>
<accession>A0A369K620</accession>
<organism evidence="1 2">
    <name type="scientific">Hypsizygus marmoreus</name>
    <name type="common">White beech mushroom</name>
    <name type="synonym">Agaricus marmoreus</name>
    <dbReference type="NCBI Taxonomy" id="39966"/>
    <lineage>
        <taxon>Eukaryota</taxon>
        <taxon>Fungi</taxon>
        <taxon>Dikarya</taxon>
        <taxon>Basidiomycota</taxon>
        <taxon>Agaricomycotina</taxon>
        <taxon>Agaricomycetes</taxon>
        <taxon>Agaricomycetidae</taxon>
        <taxon>Agaricales</taxon>
        <taxon>Tricholomatineae</taxon>
        <taxon>Lyophyllaceae</taxon>
        <taxon>Hypsizygus</taxon>
    </lineage>
</organism>
<reference evidence="1" key="1">
    <citation type="submission" date="2018-04" db="EMBL/GenBank/DDBJ databases">
        <title>Whole genome sequencing of Hypsizygus marmoreus.</title>
        <authorList>
            <person name="Choi I.-G."/>
            <person name="Min B."/>
            <person name="Kim J.-G."/>
            <person name="Kim S."/>
            <person name="Oh Y.-L."/>
            <person name="Kong W.-S."/>
            <person name="Park H."/>
            <person name="Jeong J."/>
            <person name="Song E.-S."/>
        </authorList>
    </citation>
    <scope>NUCLEOTIDE SEQUENCE [LARGE SCALE GENOMIC DNA]</scope>
    <source>
        <strain evidence="1">51987-8</strain>
    </source>
</reference>